<dbReference type="PROSITE" id="PS00028">
    <property type="entry name" value="ZINC_FINGER_C2H2_1"/>
    <property type="match status" value="2"/>
</dbReference>
<feature type="domain" description="C2H2-type" evidence="12">
    <location>
        <begin position="470"/>
        <end position="499"/>
    </location>
</feature>
<dbReference type="KEGG" id="mbe:MBM_01420"/>
<dbReference type="PANTHER" id="PTHR23233">
    <property type="entry name" value="SAL-LIKE PROTEIN"/>
    <property type="match status" value="1"/>
</dbReference>
<dbReference type="AlphaFoldDB" id="K1XJ74"/>
<evidence type="ECO:0000256" key="10">
    <source>
        <dbReference type="PROSITE-ProRule" id="PRU00042"/>
    </source>
</evidence>
<evidence type="ECO:0000259" key="12">
    <source>
        <dbReference type="PROSITE" id="PS50157"/>
    </source>
</evidence>
<dbReference type="GO" id="GO:0005634">
    <property type="term" value="C:nucleus"/>
    <property type="evidence" value="ECO:0007669"/>
    <property type="project" value="UniProtKB-SubCell"/>
</dbReference>
<proteinExistence type="inferred from homology"/>
<dbReference type="InterPro" id="IPR051565">
    <property type="entry name" value="Sal_C2H2-zinc-finger"/>
</dbReference>
<evidence type="ECO:0000256" key="3">
    <source>
        <dbReference type="ARBA" id="ARBA00022737"/>
    </source>
</evidence>
<dbReference type="FunFam" id="3.30.160.60:FF:001102">
    <property type="entry name" value="Transcription factor IIIA"/>
    <property type="match status" value="1"/>
</dbReference>
<dbReference type="HOGENOM" id="CLU_036835_0_0_1"/>
<keyword evidence="2" id="KW-0479">Metal-binding</keyword>
<evidence type="ECO:0000256" key="6">
    <source>
        <dbReference type="ARBA" id="ARBA00023015"/>
    </source>
</evidence>
<keyword evidence="4 10" id="KW-0863">Zinc-finger</keyword>
<gene>
    <name evidence="13" type="ORF">MBM_01420</name>
</gene>
<accession>K1XJ74</accession>
<evidence type="ECO:0000256" key="11">
    <source>
        <dbReference type="SAM" id="MobiDB-lite"/>
    </source>
</evidence>
<dbReference type="InterPro" id="IPR036236">
    <property type="entry name" value="Znf_C2H2_sf"/>
</dbReference>
<dbReference type="Gene3D" id="3.30.160.60">
    <property type="entry name" value="Classic Zinc Finger"/>
    <property type="match status" value="2"/>
</dbReference>
<keyword evidence="8" id="KW-0539">Nucleus</keyword>
<evidence type="ECO:0000313" key="14">
    <source>
        <dbReference type="Proteomes" id="UP000006753"/>
    </source>
</evidence>
<dbReference type="FunFam" id="3.30.160.60:FF:000793">
    <property type="entry name" value="C2H2 finger domain protein FlbC"/>
    <property type="match status" value="1"/>
</dbReference>
<comment type="subcellular location">
    <subcellularLocation>
        <location evidence="1">Nucleus</location>
    </subcellularLocation>
</comment>
<keyword evidence="14" id="KW-1185">Reference proteome</keyword>
<feature type="region of interest" description="Disordered" evidence="11">
    <location>
        <begin position="134"/>
        <end position="168"/>
    </location>
</feature>
<dbReference type="eggNOG" id="KOG1721">
    <property type="taxonomic scope" value="Eukaryota"/>
</dbReference>
<reference evidence="13 14" key="1">
    <citation type="journal article" date="2012" name="BMC Genomics">
        <title>Sequencing the genome of Marssonina brunnea reveals fungus-poplar co-evolution.</title>
        <authorList>
            <person name="Zhu S."/>
            <person name="Cao Y.-Z."/>
            <person name="Jiang C."/>
            <person name="Tan B.-Y."/>
            <person name="Wang Z."/>
            <person name="Feng S."/>
            <person name="Zhang L."/>
            <person name="Su X.-H."/>
            <person name="Brejova B."/>
            <person name="Vinar T."/>
            <person name="Xu M."/>
            <person name="Wang M.-X."/>
            <person name="Zhang S.-G."/>
            <person name="Huang M.-R."/>
            <person name="Wu R."/>
            <person name="Zhou Y."/>
        </authorList>
    </citation>
    <scope>NUCLEOTIDE SEQUENCE [LARGE SCALE GENOMIC DNA]</scope>
    <source>
        <strain evidence="13 14">MB_m1</strain>
    </source>
</reference>
<keyword evidence="3" id="KW-0677">Repeat</keyword>
<keyword evidence="6" id="KW-0805">Transcription regulation</keyword>
<evidence type="ECO:0000256" key="5">
    <source>
        <dbReference type="ARBA" id="ARBA00022833"/>
    </source>
</evidence>
<name>K1XJ74_MARBU</name>
<dbReference type="SUPFAM" id="SSF57667">
    <property type="entry name" value="beta-beta-alpha zinc fingers"/>
    <property type="match status" value="1"/>
</dbReference>
<dbReference type="PROSITE" id="PS50157">
    <property type="entry name" value="ZINC_FINGER_C2H2_2"/>
    <property type="match status" value="2"/>
</dbReference>
<feature type="compositionally biased region" description="Polar residues" evidence="11">
    <location>
        <begin position="68"/>
        <end position="80"/>
    </location>
</feature>
<sequence length="511" mass="55190">MSCFISAPAPAPAQLQASCRSLLEESLKNYGDGQQTKIRARASQPDLLSPLRALHHQPGEGSFRRETTSSPRSAPKRSMTTTIENQHFGGMTFDHMSYPNPPQFTNPWTTASSPAQNQNLYASSHHIHAGLGLDIKPEHQHPHPHPHPHPHQQQQHHHPQQQHAPRLHSNASLAGSYGSAVPINAAAVATSGSPLLADVYGSQDVLNMSQDLLSPSRVIGPGYGENHPPQHQHHHAYSSASSPPHNAYAPAPSPYQNMGYAPAPVRSTYSVPQDHARRPSQPSVPAPPSFFGRAEDAHRPRLSLDDSLIDFDDRGLQGGSPRSFGDAIDASRGMIAMSQTTPRNIYEVQAGRAARGSGDAYGFPTTHSSSSSISSPGHTYPPYFGSGSRLFQRRLGHRVGLVADVAAAVGAADRAGGGMPPAPASMMGQFSSKVSSSTQKKHKCKICDKRFTRPSSLQTHMYSHTGEKPFCCEVDGCGRHFSVVSNLRRHRKVHKGEARSDAGSEDHHSDD</sequence>
<feature type="compositionally biased region" description="Basic and acidic residues" evidence="11">
    <location>
        <begin position="495"/>
        <end position="511"/>
    </location>
</feature>
<dbReference type="InterPro" id="IPR013087">
    <property type="entry name" value="Znf_C2H2_type"/>
</dbReference>
<keyword evidence="7" id="KW-0804">Transcription</keyword>
<evidence type="ECO:0000256" key="8">
    <source>
        <dbReference type="ARBA" id="ARBA00023242"/>
    </source>
</evidence>
<comment type="similarity">
    <text evidence="9">Belongs to the sal C2H2-type zinc-finger protein family.</text>
</comment>
<dbReference type="OrthoDB" id="6077919at2759"/>
<feature type="compositionally biased region" description="Basic residues" evidence="11">
    <location>
        <begin position="142"/>
        <end position="160"/>
    </location>
</feature>
<dbReference type="EMBL" id="JH921429">
    <property type="protein sequence ID" value="EKD20738.1"/>
    <property type="molecule type" value="Genomic_DNA"/>
</dbReference>
<dbReference type="PANTHER" id="PTHR23233:SF84">
    <property type="entry name" value="FI23031P1"/>
    <property type="match status" value="1"/>
</dbReference>
<dbReference type="Proteomes" id="UP000006753">
    <property type="component" value="Unassembled WGS sequence"/>
</dbReference>
<dbReference type="Pfam" id="PF00096">
    <property type="entry name" value="zf-C2H2"/>
    <property type="match status" value="2"/>
</dbReference>
<evidence type="ECO:0000256" key="2">
    <source>
        <dbReference type="ARBA" id="ARBA00022723"/>
    </source>
</evidence>
<dbReference type="GO" id="GO:0000978">
    <property type="term" value="F:RNA polymerase II cis-regulatory region sequence-specific DNA binding"/>
    <property type="evidence" value="ECO:0007669"/>
    <property type="project" value="TreeGrafter"/>
</dbReference>
<dbReference type="OMA" id="SHHIHAG"/>
<evidence type="ECO:0000256" key="7">
    <source>
        <dbReference type="ARBA" id="ARBA00023163"/>
    </source>
</evidence>
<feature type="region of interest" description="Disordered" evidence="11">
    <location>
        <begin position="53"/>
        <end position="80"/>
    </location>
</feature>
<evidence type="ECO:0000256" key="1">
    <source>
        <dbReference type="ARBA" id="ARBA00004123"/>
    </source>
</evidence>
<evidence type="ECO:0000256" key="4">
    <source>
        <dbReference type="ARBA" id="ARBA00022771"/>
    </source>
</evidence>
<evidence type="ECO:0000256" key="9">
    <source>
        <dbReference type="ARBA" id="ARBA00038474"/>
    </source>
</evidence>
<dbReference type="GO" id="GO:0008270">
    <property type="term" value="F:zinc ion binding"/>
    <property type="evidence" value="ECO:0007669"/>
    <property type="project" value="UniProtKB-KW"/>
</dbReference>
<evidence type="ECO:0000313" key="13">
    <source>
        <dbReference type="EMBL" id="EKD20738.1"/>
    </source>
</evidence>
<dbReference type="InParanoid" id="K1XJ74"/>
<keyword evidence="5" id="KW-0862">Zinc</keyword>
<protein>
    <submittedName>
        <fullName evidence="13">C2H2 finger domain protein FlbC</fullName>
    </submittedName>
</protein>
<feature type="compositionally biased region" description="Low complexity" evidence="11">
    <location>
        <begin position="237"/>
        <end position="250"/>
    </location>
</feature>
<feature type="domain" description="C2H2-type" evidence="12">
    <location>
        <begin position="442"/>
        <end position="469"/>
    </location>
</feature>
<feature type="region of interest" description="Disordered" evidence="11">
    <location>
        <begin position="217"/>
        <end position="298"/>
    </location>
</feature>
<dbReference type="SMART" id="SM00355">
    <property type="entry name" value="ZnF_C2H2"/>
    <property type="match status" value="2"/>
</dbReference>
<organism evidence="13 14">
    <name type="scientific">Marssonina brunnea f. sp. multigermtubi (strain MB_m1)</name>
    <name type="common">Marssonina leaf spot fungus</name>
    <dbReference type="NCBI Taxonomy" id="1072389"/>
    <lineage>
        <taxon>Eukaryota</taxon>
        <taxon>Fungi</taxon>
        <taxon>Dikarya</taxon>
        <taxon>Ascomycota</taxon>
        <taxon>Pezizomycotina</taxon>
        <taxon>Leotiomycetes</taxon>
        <taxon>Helotiales</taxon>
        <taxon>Drepanopezizaceae</taxon>
        <taxon>Drepanopeziza</taxon>
    </lineage>
</organism>
<feature type="region of interest" description="Disordered" evidence="11">
    <location>
        <begin position="490"/>
        <end position="511"/>
    </location>
</feature>
<dbReference type="GO" id="GO:0000981">
    <property type="term" value="F:DNA-binding transcription factor activity, RNA polymerase II-specific"/>
    <property type="evidence" value="ECO:0007669"/>
    <property type="project" value="TreeGrafter"/>
</dbReference>
<dbReference type="STRING" id="1072389.K1XJ74"/>